<gene>
    <name evidence="6" type="ORF">RDI58_024650</name>
</gene>
<evidence type="ECO:0000256" key="3">
    <source>
        <dbReference type="ARBA" id="ARBA00022833"/>
    </source>
</evidence>
<dbReference type="PROSITE" id="PS51999">
    <property type="entry name" value="ZF_GRF"/>
    <property type="match status" value="1"/>
</dbReference>
<evidence type="ECO:0000313" key="7">
    <source>
        <dbReference type="Proteomes" id="UP001371456"/>
    </source>
</evidence>
<evidence type="ECO:0000313" key="6">
    <source>
        <dbReference type="EMBL" id="KAK6777932.1"/>
    </source>
</evidence>
<proteinExistence type="predicted"/>
<name>A0AAN8T3J7_SOLBU</name>
<keyword evidence="1" id="KW-0479">Metal-binding</keyword>
<evidence type="ECO:0000256" key="4">
    <source>
        <dbReference type="PROSITE-ProRule" id="PRU01343"/>
    </source>
</evidence>
<organism evidence="6 7">
    <name type="scientific">Solanum bulbocastanum</name>
    <name type="common">Wild potato</name>
    <dbReference type="NCBI Taxonomy" id="147425"/>
    <lineage>
        <taxon>Eukaryota</taxon>
        <taxon>Viridiplantae</taxon>
        <taxon>Streptophyta</taxon>
        <taxon>Embryophyta</taxon>
        <taxon>Tracheophyta</taxon>
        <taxon>Spermatophyta</taxon>
        <taxon>Magnoliopsida</taxon>
        <taxon>eudicotyledons</taxon>
        <taxon>Gunneridae</taxon>
        <taxon>Pentapetalae</taxon>
        <taxon>asterids</taxon>
        <taxon>lamiids</taxon>
        <taxon>Solanales</taxon>
        <taxon>Solanaceae</taxon>
        <taxon>Solanoideae</taxon>
        <taxon>Solaneae</taxon>
        <taxon>Solanum</taxon>
    </lineage>
</organism>
<reference evidence="6 7" key="1">
    <citation type="submission" date="2024-02" db="EMBL/GenBank/DDBJ databases">
        <title>de novo genome assembly of Solanum bulbocastanum strain 11H21.</title>
        <authorList>
            <person name="Hosaka A.J."/>
        </authorList>
    </citation>
    <scope>NUCLEOTIDE SEQUENCE [LARGE SCALE GENOMIC DNA]</scope>
    <source>
        <tissue evidence="6">Young leaves</tissue>
    </source>
</reference>
<dbReference type="Proteomes" id="UP001371456">
    <property type="component" value="Unassembled WGS sequence"/>
</dbReference>
<keyword evidence="7" id="KW-1185">Reference proteome</keyword>
<dbReference type="InterPro" id="IPR010666">
    <property type="entry name" value="Znf_GRF"/>
</dbReference>
<feature type="domain" description="GRF-type" evidence="5">
    <location>
        <begin position="29"/>
        <end position="71"/>
    </location>
</feature>
<dbReference type="PANTHER" id="PTHR33248">
    <property type="entry name" value="ZINC ION-BINDING PROTEIN"/>
    <property type="match status" value="1"/>
</dbReference>
<evidence type="ECO:0000256" key="2">
    <source>
        <dbReference type="ARBA" id="ARBA00022771"/>
    </source>
</evidence>
<accession>A0AAN8T3J7</accession>
<evidence type="ECO:0000256" key="1">
    <source>
        <dbReference type="ARBA" id="ARBA00022723"/>
    </source>
</evidence>
<dbReference type="Pfam" id="PF06839">
    <property type="entry name" value="Zn_ribbon_GRF"/>
    <property type="match status" value="1"/>
</dbReference>
<protein>
    <recommendedName>
        <fullName evidence="5">GRF-type domain-containing protein</fullName>
    </recommendedName>
</protein>
<comment type="caution">
    <text evidence="6">The sequence shown here is derived from an EMBL/GenBank/DDBJ whole genome shotgun (WGS) entry which is preliminary data.</text>
</comment>
<dbReference type="AlphaFoldDB" id="A0AAN8T3J7"/>
<sequence length="75" mass="8615">MFLLVLSSKSIVFYQMSQNLVNTEEANICKCGDYCRLKTLSTPLNSSRRFFGCKTSKENGGCEYFRWIDPSPEKC</sequence>
<keyword evidence="3" id="KW-0862">Zinc</keyword>
<dbReference type="EMBL" id="JBANQN010000010">
    <property type="protein sequence ID" value="KAK6777932.1"/>
    <property type="molecule type" value="Genomic_DNA"/>
</dbReference>
<dbReference type="GO" id="GO:0008270">
    <property type="term" value="F:zinc ion binding"/>
    <property type="evidence" value="ECO:0007669"/>
    <property type="project" value="UniProtKB-KW"/>
</dbReference>
<keyword evidence="2 4" id="KW-0863">Zinc-finger</keyword>
<evidence type="ECO:0000259" key="5">
    <source>
        <dbReference type="PROSITE" id="PS51999"/>
    </source>
</evidence>